<protein>
    <submittedName>
        <fullName evidence="2">DUF2892 domain-containing protein</fullName>
    </submittedName>
</protein>
<dbReference type="RefSeq" id="WP_008245033.1">
    <property type="nucleotide sequence ID" value="NZ_JAQIBC010000004.1"/>
</dbReference>
<accession>A0ABT7QSH3</accession>
<dbReference type="Proteomes" id="UP001169066">
    <property type="component" value="Unassembled WGS sequence"/>
</dbReference>
<keyword evidence="1" id="KW-0812">Transmembrane</keyword>
<proteinExistence type="predicted"/>
<evidence type="ECO:0000256" key="1">
    <source>
        <dbReference type="SAM" id="Phobius"/>
    </source>
</evidence>
<keyword evidence="1" id="KW-1133">Transmembrane helix</keyword>
<name>A0ABT7QSH3_9BACT</name>
<organism evidence="2 3">
    <name type="scientific">Sulfurovum xiamenensis</name>
    <dbReference type="NCBI Taxonomy" id="3019066"/>
    <lineage>
        <taxon>Bacteria</taxon>
        <taxon>Pseudomonadati</taxon>
        <taxon>Campylobacterota</taxon>
        <taxon>Epsilonproteobacteria</taxon>
        <taxon>Campylobacterales</taxon>
        <taxon>Sulfurovaceae</taxon>
        <taxon>Sulfurovum</taxon>
    </lineage>
</organism>
<evidence type="ECO:0000313" key="3">
    <source>
        <dbReference type="Proteomes" id="UP001169066"/>
    </source>
</evidence>
<keyword evidence="1" id="KW-0472">Membrane</keyword>
<comment type="caution">
    <text evidence="2">The sequence shown here is derived from an EMBL/GenBank/DDBJ whole genome shotgun (WGS) entry which is preliminary data.</text>
</comment>
<reference evidence="2" key="1">
    <citation type="submission" date="2023-01" db="EMBL/GenBank/DDBJ databases">
        <title>Sulfurovum sp. XTW-4 genome assembly.</title>
        <authorList>
            <person name="Wang J."/>
        </authorList>
    </citation>
    <scope>NUCLEOTIDE SEQUENCE</scope>
    <source>
        <strain evidence="2">XTW-4</strain>
    </source>
</reference>
<evidence type="ECO:0000313" key="2">
    <source>
        <dbReference type="EMBL" id="MDM5264043.1"/>
    </source>
</evidence>
<sequence>MCAEKIQRLIQASILGFVMGLAGSGMYAAAFILQFAMMVMLVIAGLTGFCPGLIMLKKIFPACKCEETNEKDNN</sequence>
<feature type="transmembrane region" description="Helical" evidence="1">
    <location>
        <begin position="12"/>
        <end position="29"/>
    </location>
</feature>
<feature type="transmembrane region" description="Helical" evidence="1">
    <location>
        <begin position="35"/>
        <end position="56"/>
    </location>
</feature>
<gene>
    <name evidence="2" type="ORF">PF327_07505</name>
</gene>
<dbReference type="EMBL" id="JAQIBC010000004">
    <property type="protein sequence ID" value="MDM5264043.1"/>
    <property type="molecule type" value="Genomic_DNA"/>
</dbReference>
<keyword evidence="3" id="KW-1185">Reference proteome</keyword>